<evidence type="ECO:0000313" key="1">
    <source>
        <dbReference type="EMBL" id="RWX25084.1"/>
    </source>
</evidence>
<dbReference type="EMBL" id="SBHX01000064">
    <property type="protein sequence ID" value="RWX25084.1"/>
    <property type="molecule type" value="Genomic_DNA"/>
</dbReference>
<proteinExistence type="predicted"/>
<accession>A0A444HQS5</accession>
<organism evidence="1 2">
    <name type="scientific">Rhizobium leguminosarum</name>
    <dbReference type="NCBI Taxonomy" id="384"/>
    <lineage>
        <taxon>Bacteria</taxon>
        <taxon>Pseudomonadati</taxon>
        <taxon>Pseudomonadota</taxon>
        <taxon>Alphaproteobacteria</taxon>
        <taxon>Hyphomicrobiales</taxon>
        <taxon>Rhizobiaceae</taxon>
        <taxon>Rhizobium/Agrobacterium group</taxon>
        <taxon>Rhizobium</taxon>
    </lineage>
</organism>
<protein>
    <submittedName>
        <fullName evidence="1">Uncharacterized protein</fullName>
    </submittedName>
</protein>
<name>A0A444HQS5_RHILE</name>
<gene>
    <name evidence="1" type="ORF">EHI47_26700</name>
</gene>
<dbReference type="AlphaFoldDB" id="A0A444HQS5"/>
<evidence type="ECO:0000313" key="2">
    <source>
        <dbReference type="Proteomes" id="UP000283817"/>
    </source>
</evidence>
<reference evidence="1 2" key="1">
    <citation type="submission" date="2019-01" db="EMBL/GenBank/DDBJ databases">
        <title>RHIZO-ID as a novel technology for direct rhizobia identification.</title>
        <authorList>
            <person name="De Meyer S.E."/>
        </authorList>
    </citation>
    <scope>NUCLEOTIDE SEQUENCE [LARGE SCALE GENOMIC DNA]</scope>
    <source>
        <strain evidence="1 2">WSM448</strain>
    </source>
</reference>
<dbReference type="Proteomes" id="UP000283817">
    <property type="component" value="Unassembled WGS sequence"/>
</dbReference>
<sequence>MAAGKAKRSDKAIWQKHCHCSLVWQTKAEADEPGSGRSALIISIAPSVGRAFDFGSIISFNANGRNDAPAKISTVAKP</sequence>
<comment type="caution">
    <text evidence="1">The sequence shown here is derived from an EMBL/GenBank/DDBJ whole genome shotgun (WGS) entry which is preliminary data.</text>
</comment>